<dbReference type="InterPro" id="IPR001478">
    <property type="entry name" value="PDZ"/>
</dbReference>
<dbReference type="SMART" id="SM00228">
    <property type="entry name" value="PDZ"/>
    <property type="match status" value="1"/>
</dbReference>
<dbReference type="GO" id="GO:0008233">
    <property type="term" value="F:peptidase activity"/>
    <property type="evidence" value="ECO:0007669"/>
    <property type="project" value="UniProtKB-KW"/>
</dbReference>
<dbReference type="Gene3D" id="2.40.70.10">
    <property type="entry name" value="Acid Proteases"/>
    <property type="match status" value="2"/>
</dbReference>
<dbReference type="CDD" id="cd05483">
    <property type="entry name" value="retropepsin_like_bacteria"/>
    <property type="match status" value="1"/>
</dbReference>
<evidence type="ECO:0000313" key="4">
    <source>
        <dbReference type="Proteomes" id="UP000294862"/>
    </source>
</evidence>
<dbReference type="PROSITE" id="PS50106">
    <property type="entry name" value="PDZ"/>
    <property type="match status" value="1"/>
</dbReference>
<dbReference type="Pfam" id="PF17820">
    <property type="entry name" value="PDZ_6"/>
    <property type="match status" value="1"/>
</dbReference>
<protein>
    <submittedName>
        <fullName evidence="3">Aspartyl protease</fullName>
    </submittedName>
</protein>
<keyword evidence="3" id="KW-0645">Protease</keyword>
<dbReference type="Proteomes" id="UP000294862">
    <property type="component" value="Unassembled WGS sequence"/>
</dbReference>
<keyword evidence="3" id="KW-0378">Hydrolase</keyword>
<dbReference type="InterPro" id="IPR036034">
    <property type="entry name" value="PDZ_sf"/>
</dbReference>
<proteinExistence type="predicted"/>
<dbReference type="InterPro" id="IPR034122">
    <property type="entry name" value="Retropepsin-like_bacterial"/>
</dbReference>
<gene>
    <name evidence="3" type="ORF">EV148_101570</name>
</gene>
<dbReference type="EMBL" id="SLWQ01000001">
    <property type="protein sequence ID" value="TCO43151.1"/>
    <property type="molecule type" value="Genomic_DNA"/>
</dbReference>
<dbReference type="Pfam" id="PF13650">
    <property type="entry name" value="Asp_protease_2"/>
    <property type="match status" value="1"/>
</dbReference>
<accession>A0A4R2IEP4</accession>
<dbReference type="InterPro" id="IPR021109">
    <property type="entry name" value="Peptidase_aspartic_dom_sf"/>
</dbReference>
<evidence type="ECO:0000259" key="2">
    <source>
        <dbReference type="PROSITE" id="PS50106"/>
    </source>
</evidence>
<keyword evidence="1" id="KW-0732">Signal</keyword>
<evidence type="ECO:0000313" key="3">
    <source>
        <dbReference type="EMBL" id="TCO43151.1"/>
    </source>
</evidence>
<dbReference type="SUPFAM" id="SSF50630">
    <property type="entry name" value="Acid proteases"/>
    <property type="match status" value="1"/>
</dbReference>
<organism evidence="3 4">
    <name type="scientific">Dokdonella fugitiva</name>
    <dbReference type="NCBI Taxonomy" id="328517"/>
    <lineage>
        <taxon>Bacteria</taxon>
        <taxon>Pseudomonadati</taxon>
        <taxon>Pseudomonadota</taxon>
        <taxon>Gammaproteobacteria</taxon>
        <taxon>Lysobacterales</taxon>
        <taxon>Rhodanobacteraceae</taxon>
        <taxon>Dokdonella</taxon>
    </lineage>
</organism>
<sequence length="622" mass="66149">MVRQMIALALLAFGFTQVVRADEAADLLARWKAASGGAHWDAVKSVRTDGTLSAGGLSGAFDALQDVERGRSNDHYKLGPIEGADGYDGTVAWTRDPGGEVAVLDAPEAKRRARSQAWLDARGYWYPSRIGASYGKPEVRELDGRRYDVLVATPDGGDPVTLWFDARTHLLVRTEQKQGADTATTSFDDWRDVDGVKLPFHSATFLTDTAGRVDERNRSEVQASSMKVNVTVSDADFAMPAMAETARIDAADGVTRVPFELVNNHIYAQGSIDGKSARFLVDTGGANLLTPAAAKKFGLAGEGKLAGRGVGEEVVDVALAHAGEVRLGDAVLSRPVFYVMDLGKLPAVEGYDSDGLVGYEMFRRFGVTIDYARHELVLAEPAKFAPPAGAHVVPFELAERIPIVQGKLDGLPVRISIDTGSRVSLTLHSPFVREHGLVDKYHAAPDAVVGWGVGGPSRGRPARFGTLELGDLAVTGIAGDLYTGDKGAFASPDLSANLGGGVLRHYTVAFDYGAKKMYLAPNADGAGVDAFDRSGLWLLGAGDALDVADVAKDSAAARAGLREGDRITAIGGEKVASRGLPEWRERLRTLPAGTKLAIAYERGGKAAQADLVLADRIAKQWK</sequence>
<dbReference type="AlphaFoldDB" id="A0A4R2IEP4"/>
<feature type="domain" description="PDZ" evidence="2">
    <location>
        <begin position="516"/>
        <end position="602"/>
    </location>
</feature>
<feature type="signal peptide" evidence="1">
    <location>
        <begin position="1"/>
        <end position="21"/>
    </location>
</feature>
<dbReference type="Gene3D" id="2.30.42.10">
    <property type="match status" value="1"/>
</dbReference>
<dbReference type="Gene3D" id="2.50.20.10">
    <property type="entry name" value="Lipoprotein localisation LolA/LolB/LppX"/>
    <property type="match status" value="1"/>
</dbReference>
<evidence type="ECO:0000256" key="1">
    <source>
        <dbReference type="SAM" id="SignalP"/>
    </source>
</evidence>
<reference evidence="3 4" key="1">
    <citation type="journal article" date="2015" name="Stand. Genomic Sci.">
        <title>Genomic Encyclopedia of Bacterial and Archaeal Type Strains, Phase III: the genomes of soil and plant-associated and newly described type strains.</title>
        <authorList>
            <person name="Whitman W.B."/>
            <person name="Woyke T."/>
            <person name="Klenk H.P."/>
            <person name="Zhou Y."/>
            <person name="Lilburn T.G."/>
            <person name="Beck B.J."/>
            <person name="De Vos P."/>
            <person name="Vandamme P."/>
            <person name="Eisen J.A."/>
            <person name="Garrity G."/>
            <person name="Hugenholtz P."/>
            <person name="Kyrpides N.C."/>
        </authorList>
    </citation>
    <scope>NUCLEOTIDE SEQUENCE [LARGE SCALE GENOMIC DNA]</scope>
    <source>
        <strain evidence="3 4">A3</strain>
    </source>
</reference>
<name>A0A4R2IEP4_9GAMM</name>
<dbReference type="GO" id="GO:0006508">
    <property type="term" value="P:proteolysis"/>
    <property type="evidence" value="ECO:0007669"/>
    <property type="project" value="UniProtKB-KW"/>
</dbReference>
<dbReference type="SUPFAM" id="SSF50156">
    <property type="entry name" value="PDZ domain-like"/>
    <property type="match status" value="1"/>
</dbReference>
<keyword evidence="4" id="KW-1185">Reference proteome</keyword>
<feature type="chain" id="PRO_5020984125" evidence="1">
    <location>
        <begin position="22"/>
        <end position="622"/>
    </location>
</feature>
<comment type="caution">
    <text evidence="3">The sequence shown here is derived from an EMBL/GenBank/DDBJ whole genome shotgun (WGS) entry which is preliminary data.</text>
</comment>
<dbReference type="InterPro" id="IPR041489">
    <property type="entry name" value="PDZ_6"/>
</dbReference>